<protein>
    <submittedName>
        <fullName evidence="2">Uncharacterized protein</fullName>
    </submittedName>
</protein>
<dbReference type="KEGG" id="aar:Acear_0788"/>
<dbReference type="HOGENOM" id="CLU_1187844_0_0_9"/>
<evidence type="ECO:0000313" key="3">
    <source>
        <dbReference type="Proteomes" id="UP000001661"/>
    </source>
</evidence>
<dbReference type="Proteomes" id="UP000001661">
    <property type="component" value="Chromosome"/>
</dbReference>
<evidence type="ECO:0000313" key="2">
    <source>
        <dbReference type="EMBL" id="ADL12327.1"/>
    </source>
</evidence>
<keyword evidence="1" id="KW-0812">Transmembrane</keyword>
<feature type="transmembrane region" description="Helical" evidence="1">
    <location>
        <begin position="20"/>
        <end position="41"/>
    </location>
</feature>
<sequence length="233" mass="26216">MKRIIGEQKVQKEEINNEKISIVLALVLIVTMAVPAMALEFQKGKMKVENKYKDVDDSNEDGSGTKAKTYLFLKQQVDKQVSIFTLLRVDYDFANQKSTETKTFIRKGWINVENAVGPLDFRAGRLDEAAANNLLYDMERKYEFARATYDSKDFAIKAGHSFEDKNAGKIFFTEAKAKNLGLFETVTLNYVDNNELAYEGYSVASAKEFGVANLDFTYGDADNDADDLTSNAK</sequence>
<accession>D9QVR8</accession>
<dbReference type="STRING" id="574087.Acear_0788"/>
<evidence type="ECO:0000256" key="1">
    <source>
        <dbReference type="SAM" id="Phobius"/>
    </source>
</evidence>
<keyword evidence="3" id="KW-1185">Reference proteome</keyword>
<keyword evidence="1" id="KW-0472">Membrane</keyword>
<dbReference type="AlphaFoldDB" id="D9QVR8"/>
<name>D9QVR8_ACEAZ</name>
<keyword evidence="1" id="KW-1133">Transmembrane helix</keyword>
<reference evidence="2 3" key="1">
    <citation type="journal article" date="2010" name="Stand. Genomic Sci.">
        <title>Complete genome sequence of Acetohalobium arabaticum type strain (Z-7288).</title>
        <authorList>
            <person name="Sikorski J."/>
            <person name="Lapidus A."/>
            <person name="Chertkov O."/>
            <person name="Lucas S."/>
            <person name="Copeland A."/>
            <person name="Glavina Del Rio T."/>
            <person name="Nolan M."/>
            <person name="Tice H."/>
            <person name="Cheng J.F."/>
            <person name="Han C."/>
            <person name="Brambilla E."/>
            <person name="Pitluck S."/>
            <person name="Liolios K."/>
            <person name="Ivanova N."/>
            <person name="Mavromatis K."/>
            <person name="Mikhailova N."/>
            <person name="Pati A."/>
            <person name="Bruce D."/>
            <person name="Detter C."/>
            <person name="Tapia R."/>
            <person name="Goodwin L."/>
            <person name="Chen A."/>
            <person name="Palaniappan K."/>
            <person name="Land M."/>
            <person name="Hauser L."/>
            <person name="Chang Y.J."/>
            <person name="Jeffries C.D."/>
            <person name="Rohde M."/>
            <person name="Goker M."/>
            <person name="Spring S."/>
            <person name="Woyke T."/>
            <person name="Bristow J."/>
            <person name="Eisen J.A."/>
            <person name="Markowitz V."/>
            <person name="Hugenholtz P."/>
            <person name="Kyrpides N.C."/>
            <person name="Klenk H.P."/>
        </authorList>
    </citation>
    <scope>NUCLEOTIDE SEQUENCE [LARGE SCALE GENOMIC DNA]</scope>
    <source>
        <strain evidence="3">ATCC 49924 / DSM 5501 / Z-7288</strain>
    </source>
</reference>
<proteinExistence type="predicted"/>
<dbReference type="EMBL" id="CP002105">
    <property type="protein sequence ID" value="ADL12327.1"/>
    <property type="molecule type" value="Genomic_DNA"/>
</dbReference>
<gene>
    <name evidence="2" type="ordered locus">Acear_0788</name>
</gene>
<organism evidence="2 3">
    <name type="scientific">Acetohalobium arabaticum (strain ATCC 49924 / DSM 5501 / Z-7288)</name>
    <dbReference type="NCBI Taxonomy" id="574087"/>
    <lineage>
        <taxon>Bacteria</taxon>
        <taxon>Bacillati</taxon>
        <taxon>Bacillota</taxon>
        <taxon>Clostridia</taxon>
        <taxon>Halanaerobiales</taxon>
        <taxon>Halobacteroidaceae</taxon>
        <taxon>Acetohalobium</taxon>
    </lineage>
</organism>